<evidence type="ECO:0000313" key="2">
    <source>
        <dbReference type="Proteomes" id="UP000595564"/>
    </source>
</evidence>
<dbReference type="InterPro" id="IPR021523">
    <property type="entry name" value="DUF3187"/>
</dbReference>
<name>A0A7R6SYB7_9BACT</name>
<dbReference type="Proteomes" id="UP000595564">
    <property type="component" value="Chromosome"/>
</dbReference>
<dbReference type="AlphaFoldDB" id="A0A7R6SYB7"/>
<dbReference type="EMBL" id="AP017470">
    <property type="protein sequence ID" value="BBB32386.1"/>
    <property type="molecule type" value="Genomic_DNA"/>
</dbReference>
<organism evidence="1 2">
    <name type="scientific">Thermotomaculum hydrothermale</name>
    <dbReference type="NCBI Taxonomy" id="981385"/>
    <lineage>
        <taxon>Bacteria</taxon>
        <taxon>Pseudomonadati</taxon>
        <taxon>Acidobacteriota</taxon>
        <taxon>Holophagae</taxon>
        <taxon>Thermotomaculales</taxon>
        <taxon>Thermotomaculaceae</taxon>
        <taxon>Thermotomaculum</taxon>
    </lineage>
</organism>
<dbReference type="Pfam" id="PF11383">
    <property type="entry name" value="DUF3187"/>
    <property type="match status" value="1"/>
</dbReference>
<evidence type="ECO:0008006" key="3">
    <source>
        <dbReference type="Google" id="ProtNLM"/>
    </source>
</evidence>
<gene>
    <name evidence="1" type="ORF">TTHT_0822</name>
</gene>
<evidence type="ECO:0000313" key="1">
    <source>
        <dbReference type="EMBL" id="BBB32386.1"/>
    </source>
</evidence>
<dbReference type="KEGG" id="thyd:TTHT_0822"/>
<dbReference type="RefSeq" id="WP_236578206.1">
    <property type="nucleotide sequence ID" value="NZ_AP017470.1"/>
</dbReference>
<accession>A0A7R6SYB7</accession>
<proteinExistence type="predicted"/>
<sequence>MLRRKKRISADRKLSLLSAFLIFTFFLTTNLFSQSLFIKNNAPFYLNILQPDFEQFDFYNGKKYNITFTTQYSNIFAYSFIDNPELDKNIAFDMETLSITTKIERRLTAFSSIYIEIPAIYHWKGMFDSIIEDYHDYVGFNNGGRELVENNQFVFRIGEINKTTSVAGIGDITLGYNIYKVRDISNFRFNFSIFCKLPVASVSDGLSSGSFDFGFGFNGENRFNNFNLFYGLGYLNYGNPDKKYVTSLDESGYIYFGLSYKINEDFKAIGQLYLQSSPYNTGFDRMDDYMAMFALGIQYRDYQVSFTEDVFTYTAPDITVTVTKKIRF</sequence>
<keyword evidence="2" id="KW-1185">Reference proteome</keyword>
<reference evidence="1 2" key="1">
    <citation type="journal article" date="2012" name="Extremophiles">
        <title>Thermotomaculum hydrothermale gen. nov., sp. nov., a novel heterotrophic thermophile within the phylum Acidobacteria from a deep-sea hydrothermal vent chimney in the Southern Okinawa Trough.</title>
        <authorList>
            <person name="Izumi H."/>
            <person name="Nunoura T."/>
            <person name="Miyazaki M."/>
            <person name="Mino S."/>
            <person name="Toki T."/>
            <person name="Takai K."/>
            <person name="Sako Y."/>
            <person name="Sawabe T."/>
            <person name="Nakagawa S."/>
        </authorList>
    </citation>
    <scope>NUCLEOTIDE SEQUENCE [LARGE SCALE GENOMIC DNA]</scope>
    <source>
        <strain evidence="1 2">AC55</strain>
    </source>
</reference>
<protein>
    <recommendedName>
        <fullName evidence="3">DUF3187 family protein</fullName>
    </recommendedName>
</protein>